<feature type="non-terminal residue" evidence="2">
    <location>
        <position position="1"/>
    </location>
</feature>
<name>A0A8S3DH69_9BILA</name>
<evidence type="ECO:0000313" key="3">
    <source>
        <dbReference type="Proteomes" id="UP000681720"/>
    </source>
</evidence>
<dbReference type="AlphaFoldDB" id="A0A8S3DH69"/>
<evidence type="ECO:0000313" key="1">
    <source>
        <dbReference type="EMBL" id="CAF4522964.1"/>
    </source>
</evidence>
<comment type="caution">
    <text evidence="2">The sequence shown here is derived from an EMBL/GenBank/DDBJ whole genome shotgun (WGS) entry which is preliminary data.</text>
</comment>
<organism evidence="2 3">
    <name type="scientific">Rotaria magnacalcarata</name>
    <dbReference type="NCBI Taxonomy" id="392030"/>
    <lineage>
        <taxon>Eukaryota</taxon>
        <taxon>Metazoa</taxon>
        <taxon>Spiralia</taxon>
        <taxon>Gnathifera</taxon>
        <taxon>Rotifera</taxon>
        <taxon>Eurotatoria</taxon>
        <taxon>Bdelloidea</taxon>
        <taxon>Philodinida</taxon>
        <taxon>Philodinidae</taxon>
        <taxon>Rotaria</taxon>
    </lineage>
</organism>
<dbReference type="Proteomes" id="UP000681967">
    <property type="component" value="Unassembled WGS sequence"/>
</dbReference>
<gene>
    <name evidence="1" type="ORF">BYL167_LOCUS36992</name>
    <name evidence="2" type="ORF">GIL414_LOCUS57490</name>
</gene>
<protein>
    <submittedName>
        <fullName evidence="2">Uncharacterized protein</fullName>
    </submittedName>
</protein>
<evidence type="ECO:0000313" key="2">
    <source>
        <dbReference type="EMBL" id="CAF5005096.1"/>
    </source>
</evidence>
<reference evidence="2" key="1">
    <citation type="submission" date="2021-02" db="EMBL/GenBank/DDBJ databases">
        <authorList>
            <person name="Nowell W R."/>
        </authorList>
    </citation>
    <scope>NUCLEOTIDE SEQUENCE</scope>
</reference>
<dbReference type="Proteomes" id="UP000681720">
    <property type="component" value="Unassembled WGS sequence"/>
</dbReference>
<dbReference type="EMBL" id="CAJOBJ010208866">
    <property type="protein sequence ID" value="CAF5005096.1"/>
    <property type="molecule type" value="Genomic_DNA"/>
</dbReference>
<dbReference type="EMBL" id="CAJOBH010082329">
    <property type="protein sequence ID" value="CAF4522964.1"/>
    <property type="molecule type" value="Genomic_DNA"/>
</dbReference>
<accession>A0A8S3DH69</accession>
<sequence>ENNIKNILSVNSETTLSLNQSTSIYSSTHIRLCDSPCSTADLGQQHSKRELTTIPLLTETIDL</sequence>
<proteinExistence type="predicted"/>